<evidence type="ECO:0000313" key="2">
    <source>
        <dbReference type="EMBL" id="XAN08218.1"/>
    </source>
</evidence>
<keyword evidence="3" id="KW-1185">Reference proteome</keyword>
<dbReference type="Gene3D" id="2.60.40.10">
    <property type="entry name" value="Immunoglobulins"/>
    <property type="match status" value="1"/>
</dbReference>
<dbReference type="InterPro" id="IPR013783">
    <property type="entry name" value="Ig-like_fold"/>
</dbReference>
<evidence type="ECO:0000256" key="1">
    <source>
        <dbReference type="SAM" id="MobiDB-lite"/>
    </source>
</evidence>
<name>A0ABZ3FQ81_9ACTN</name>
<accession>A0ABZ3FQ81</accession>
<sequence>METKAPVGYVLPTNPYTAITLNDDTKIGLVYTSTITNMEQQGNQLPLTGGAGVASRKSDRPGSRADQLT</sequence>
<evidence type="ECO:0000313" key="3">
    <source>
        <dbReference type="Proteomes" id="UP001442841"/>
    </source>
</evidence>
<gene>
    <name evidence="2" type="ORF">AADG42_13195</name>
</gene>
<reference evidence="2 3" key="1">
    <citation type="submission" date="2024-04" db="EMBL/GenBank/DDBJ databases">
        <title>Isolation of an actinomycete strain from pig manure.</title>
        <authorList>
            <person name="Gong T."/>
            <person name="Yu Z."/>
            <person name="An M."/>
            <person name="Wei C."/>
            <person name="Yang W."/>
            <person name="Liu L."/>
        </authorList>
    </citation>
    <scope>NUCLEOTIDE SEQUENCE [LARGE SCALE GENOMIC DNA]</scope>
    <source>
        <strain evidence="2 3">ZF39</strain>
    </source>
</reference>
<dbReference type="EMBL" id="CP154795">
    <property type="protein sequence ID" value="XAN08218.1"/>
    <property type="molecule type" value="Genomic_DNA"/>
</dbReference>
<proteinExistence type="predicted"/>
<feature type="region of interest" description="Disordered" evidence="1">
    <location>
        <begin position="40"/>
        <end position="69"/>
    </location>
</feature>
<organism evidence="2 3">
    <name type="scientific">Ammonicoccus fulvus</name>
    <dbReference type="NCBI Taxonomy" id="3138240"/>
    <lineage>
        <taxon>Bacteria</taxon>
        <taxon>Bacillati</taxon>
        <taxon>Actinomycetota</taxon>
        <taxon>Actinomycetes</taxon>
        <taxon>Propionibacteriales</taxon>
        <taxon>Propionibacteriaceae</taxon>
        <taxon>Ammonicoccus</taxon>
    </lineage>
</organism>
<protein>
    <submittedName>
        <fullName evidence="2">Uncharacterized protein</fullName>
    </submittedName>
</protein>
<dbReference type="Proteomes" id="UP001442841">
    <property type="component" value="Chromosome"/>
</dbReference>